<dbReference type="KEGG" id="hhu:AR456_18615"/>
<dbReference type="InterPro" id="IPR003738">
    <property type="entry name" value="SRAP"/>
</dbReference>
<evidence type="ECO:0000313" key="10">
    <source>
        <dbReference type="Proteomes" id="UP000019113"/>
    </source>
</evidence>
<keyword evidence="6" id="KW-0238">DNA-binding</keyword>
<gene>
    <name evidence="9" type="ORF">BJB45_08345</name>
</gene>
<evidence type="ECO:0000256" key="7">
    <source>
        <dbReference type="ARBA" id="ARBA00023239"/>
    </source>
</evidence>
<accession>W1NAG5</accession>
<comment type="similarity">
    <text evidence="1 8">Belongs to the SOS response-associated peptidase family.</text>
</comment>
<organism evidence="9 10">
    <name type="scientific">Halomonas huangheensis</name>
    <dbReference type="NCBI Taxonomy" id="1178482"/>
    <lineage>
        <taxon>Bacteria</taxon>
        <taxon>Pseudomonadati</taxon>
        <taxon>Pseudomonadota</taxon>
        <taxon>Gammaproteobacteria</taxon>
        <taxon>Oceanospirillales</taxon>
        <taxon>Halomonadaceae</taxon>
        <taxon>Halomonas</taxon>
    </lineage>
</organism>
<dbReference type="Proteomes" id="UP000019113">
    <property type="component" value="Unassembled WGS sequence"/>
</dbReference>
<sequence length="222" mass="24986">MCTNYVLVKKSGSAELADRLSVDPNELIYGLNFKPGSLISIITGSGDGHVVRPATWWLYLQQTEKGLKPHRDYFSVNTRYDKVGKKLEYRRRRCIVPATAFVESQDGKHPHLLEPADGRGIAFGGIYKEWTDKVTGEVVHSASIITLPGIKPLENIHRKSVPMWLPDDAYEKWLSPEVTDAEELNYLLESALRCDLKATPIDKTFSKVPIGMPFVISQKNDD</sequence>
<keyword evidence="7" id="KW-0456">Lyase</keyword>
<keyword evidence="4 8" id="KW-0378">Hydrolase</keyword>
<protein>
    <recommendedName>
        <fullName evidence="8">Abasic site processing protein</fullName>
        <ecNumber evidence="8">3.4.-.-</ecNumber>
    </recommendedName>
</protein>
<dbReference type="SUPFAM" id="SSF143081">
    <property type="entry name" value="BB1717-like"/>
    <property type="match status" value="1"/>
</dbReference>
<dbReference type="EMBL" id="AVBC01000018">
    <property type="protein sequence ID" value="ERL52552.1"/>
    <property type="molecule type" value="Genomic_DNA"/>
</dbReference>
<evidence type="ECO:0000256" key="1">
    <source>
        <dbReference type="ARBA" id="ARBA00008136"/>
    </source>
</evidence>
<dbReference type="InterPro" id="IPR036590">
    <property type="entry name" value="SRAP-like"/>
</dbReference>
<dbReference type="GO" id="GO:0008233">
    <property type="term" value="F:peptidase activity"/>
    <property type="evidence" value="ECO:0007669"/>
    <property type="project" value="UniProtKB-KW"/>
</dbReference>
<dbReference type="OrthoDB" id="6192129at2"/>
<keyword evidence="5" id="KW-0190">Covalent protein-DNA linkage</keyword>
<evidence type="ECO:0000256" key="8">
    <source>
        <dbReference type="RuleBase" id="RU364100"/>
    </source>
</evidence>
<name>W1NAG5_9GAMM</name>
<evidence type="ECO:0000256" key="3">
    <source>
        <dbReference type="ARBA" id="ARBA00022763"/>
    </source>
</evidence>
<evidence type="ECO:0000313" key="9">
    <source>
        <dbReference type="EMBL" id="ERL52552.1"/>
    </source>
</evidence>
<keyword evidence="3" id="KW-0227">DNA damage</keyword>
<dbReference type="RefSeq" id="WP_021817794.1">
    <property type="nucleotide sequence ID" value="NZ_AVBC01000018.1"/>
</dbReference>
<evidence type="ECO:0000256" key="4">
    <source>
        <dbReference type="ARBA" id="ARBA00022801"/>
    </source>
</evidence>
<dbReference type="AlphaFoldDB" id="W1NAG5"/>
<dbReference type="PANTHER" id="PTHR13604:SF0">
    <property type="entry name" value="ABASIC SITE PROCESSING PROTEIN HMCES"/>
    <property type="match status" value="1"/>
</dbReference>
<dbReference type="PANTHER" id="PTHR13604">
    <property type="entry name" value="DC12-RELATED"/>
    <property type="match status" value="1"/>
</dbReference>
<dbReference type="GO" id="GO:0003697">
    <property type="term" value="F:single-stranded DNA binding"/>
    <property type="evidence" value="ECO:0007669"/>
    <property type="project" value="InterPro"/>
</dbReference>
<dbReference type="EC" id="3.4.-.-" evidence="8"/>
<evidence type="ECO:0000256" key="5">
    <source>
        <dbReference type="ARBA" id="ARBA00023124"/>
    </source>
</evidence>
<dbReference type="Gene3D" id="3.90.1680.10">
    <property type="entry name" value="SOS response associated peptidase-like"/>
    <property type="match status" value="1"/>
</dbReference>
<keyword evidence="2 8" id="KW-0645">Protease</keyword>
<evidence type="ECO:0000256" key="6">
    <source>
        <dbReference type="ARBA" id="ARBA00023125"/>
    </source>
</evidence>
<dbReference type="PATRIC" id="fig|1178482.3.peg.841"/>
<proteinExistence type="inferred from homology"/>
<dbReference type="eggNOG" id="COG2135">
    <property type="taxonomic scope" value="Bacteria"/>
</dbReference>
<dbReference type="Pfam" id="PF02586">
    <property type="entry name" value="SRAP"/>
    <property type="match status" value="1"/>
</dbReference>
<dbReference type="GO" id="GO:0106300">
    <property type="term" value="P:protein-DNA covalent cross-linking repair"/>
    <property type="evidence" value="ECO:0007669"/>
    <property type="project" value="InterPro"/>
</dbReference>
<dbReference type="STRING" id="1178482.AR456_18615"/>
<keyword evidence="10" id="KW-1185">Reference proteome</keyword>
<reference evidence="9 10" key="1">
    <citation type="submission" date="2013-08" db="EMBL/GenBank/DDBJ databases">
        <title>draft genome of Halomonas huanghegensis, strain BJGMM-B45T.</title>
        <authorList>
            <person name="Miao C."/>
            <person name="Wan Y."/>
            <person name="Jin W."/>
        </authorList>
    </citation>
    <scope>NUCLEOTIDE SEQUENCE [LARGE SCALE GENOMIC DNA]</scope>
    <source>
        <strain evidence="9 10">BJGMM-B45</strain>
    </source>
</reference>
<comment type="caution">
    <text evidence="9">The sequence shown here is derived from an EMBL/GenBank/DDBJ whole genome shotgun (WGS) entry which is preliminary data.</text>
</comment>
<evidence type="ECO:0000256" key="2">
    <source>
        <dbReference type="ARBA" id="ARBA00022670"/>
    </source>
</evidence>
<dbReference type="GO" id="GO:0006508">
    <property type="term" value="P:proteolysis"/>
    <property type="evidence" value="ECO:0007669"/>
    <property type="project" value="UniProtKB-KW"/>
</dbReference>
<dbReference type="GO" id="GO:0016829">
    <property type="term" value="F:lyase activity"/>
    <property type="evidence" value="ECO:0007669"/>
    <property type="project" value="UniProtKB-KW"/>
</dbReference>